<name>A0AAJ1TNJ6_9HYPH</name>
<organism evidence="2 4">
    <name type="scientific">Methylobacterium brachiatum</name>
    <dbReference type="NCBI Taxonomy" id="269660"/>
    <lineage>
        <taxon>Bacteria</taxon>
        <taxon>Pseudomonadati</taxon>
        <taxon>Pseudomonadota</taxon>
        <taxon>Alphaproteobacteria</taxon>
        <taxon>Hyphomicrobiales</taxon>
        <taxon>Methylobacteriaceae</taxon>
        <taxon>Methylobacterium</taxon>
    </lineage>
</organism>
<dbReference type="EMBL" id="JAUSWL010000001">
    <property type="protein sequence ID" value="MDQ0541989.1"/>
    <property type="molecule type" value="Genomic_DNA"/>
</dbReference>
<evidence type="ECO:0000313" key="3">
    <source>
        <dbReference type="EMBL" id="MER2287799.1"/>
    </source>
</evidence>
<evidence type="ECO:0000313" key="5">
    <source>
        <dbReference type="Proteomes" id="UP001432995"/>
    </source>
</evidence>
<comment type="caution">
    <text evidence="2">The sequence shown here is derived from an EMBL/GenBank/DDBJ whole genome shotgun (WGS) entry which is preliminary data.</text>
</comment>
<reference evidence="2" key="1">
    <citation type="submission" date="2023-07" db="EMBL/GenBank/DDBJ databases">
        <title>Genomic Encyclopedia of Type Strains, Phase IV (KMG-IV): sequencing the most valuable type-strain genomes for metagenomic binning, comparative biology and taxonomic classification.</title>
        <authorList>
            <person name="Goeker M."/>
        </authorList>
    </citation>
    <scope>NUCLEOTIDE SEQUENCE</scope>
    <source>
        <strain evidence="2">DSM 19569</strain>
    </source>
</reference>
<evidence type="ECO:0000256" key="1">
    <source>
        <dbReference type="SAM" id="Phobius"/>
    </source>
</evidence>
<dbReference type="EMBL" id="JBELQD010000003">
    <property type="protein sequence ID" value="MER2287799.1"/>
    <property type="molecule type" value="Genomic_DNA"/>
</dbReference>
<dbReference type="Proteomes" id="UP001223420">
    <property type="component" value="Unassembled WGS sequence"/>
</dbReference>
<proteinExistence type="predicted"/>
<keyword evidence="1" id="KW-1133">Transmembrane helix</keyword>
<sequence>MNDVLTQFRRKSGSKPPLSLVLAANVTTIVLWALICNLAERPIWLW</sequence>
<dbReference type="RefSeq" id="WP_007564839.1">
    <property type="nucleotide sequence ID" value="NZ_FOQW01000010.1"/>
</dbReference>
<evidence type="ECO:0000313" key="4">
    <source>
        <dbReference type="Proteomes" id="UP001223420"/>
    </source>
</evidence>
<feature type="transmembrane region" description="Helical" evidence="1">
    <location>
        <begin position="20"/>
        <end position="39"/>
    </location>
</feature>
<keyword evidence="1" id="KW-0472">Membrane</keyword>
<dbReference type="Proteomes" id="UP001432995">
    <property type="component" value="Unassembled WGS sequence"/>
</dbReference>
<reference evidence="3" key="2">
    <citation type="submission" date="2024-06" db="EMBL/GenBank/DDBJ databases">
        <authorList>
            <person name="Campbell A.G."/>
        </authorList>
    </citation>
    <scope>NUCLEOTIDE SEQUENCE</scope>
    <source>
        <strain evidence="3">EM17</strain>
    </source>
</reference>
<protein>
    <submittedName>
        <fullName evidence="2">Uncharacterized protein</fullName>
    </submittedName>
</protein>
<keyword evidence="5" id="KW-1185">Reference proteome</keyword>
<dbReference type="GeneID" id="90835718"/>
<evidence type="ECO:0000313" key="2">
    <source>
        <dbReference type="EMBL" id="MDQ0541989.1"/>
    </source>
</evidence>
<accession>A0AAJ1TNJ6</accession>
<dbReference type="AlphaFoldDB" id="A0AAJ1TNJ6"/>
<gene>
    <name evidence="3" type="ORF">ABS770_05960</name>
    <name evidence="2" type="ORF">QO001_000897</name>
</gene>
<keyword evidence="1" id="KW-0812">Transmembrane</keyword>